<gene>
    <name evidence="1" type="ORF">BCF58_0869</name>
</gene>
<reference evidence="1 2" key="1">
    <citation type="submission" date="2018-10" db="EMBL/GenBank/DDBJ databases">
        <title>Genomic Encyclopedia of Archaeal and Bacterial Type Strains, Phase II (KMG-II): from individual species to whole genera.</title>
        <authorList>
            <person name="Goeker M."/>
        </authorList>
    </citation>
    <scope>NUCLEOTIDE SEQUENCE [LARGE SCALE GENOMIC DNA]</scope>
    <source>
        <strain evidence="1 2">DSM 14219</strain>
    </source>
</reference>
<evidence type="ECO:0000313" key="1">
    <source>
        <dbReference type="EMBL" id="RKT01646.1"/>
    </source>
</evidence>
<evidence type="ECO:0000313" key="2">
    <source>
        <dbReference type="Proteomes" id="UP000272428"/>
    </source>
</evidence>
<dbReference type="AlphaFoldDB" id="A0A495SNJ8"/>
<accession>A0A495SNJ8</accession>
<dbReference type="OrthoDB" id="1332330at2"/>
<comment type="caution">
    <text evidence="1">The sequence shown here is derived from an EMBL/GenBank/DDBJ whole genome shotgun (WGS) entry which is preliminary data.</text>
</comment>
<dbReference type="RefSeq" id="WP_147462018.1">
    <property type="nucleotide sequence ID" value="NZ_RBXB01000001.1"/>
</dbReference>
<protein>
    <submittedName>
        <fullName evidence="1">Uncharacterized protein</fullName>
    </submittedName>
</protein>
<dbReference type="Proteomes" id="UP000272428">
    <property type="component" value="Unassembled WGS sequence"/>
</dbReference>
<sequence>MRKNLFVLFCFISIICYSQDYHFDYFIVRESTRIKPNKIEWTDHLFYDSKSGVALLLMTHNKKMRAYIYEQSKDRRHSFKVNQKKDLLSFEYTHTNNFGNEKKIRDAYKNDEFKITKVDSLHYEIIVFKDKKMKSKRITIMVGLEKSDFNYLNINADYGRCEEVENELAQLLGTDKYMIKETHLEYSGGYIFDKSIVKTQKIDLNLKVPEKLVVKEYDHWAEFD</sequence>
<organism evidence="1 2">
    <name type="scientific">Chryseobacterium defluvii</name>
    <dbReference type="NCBI Taxonomy" id="160396"/>
    <lineage>
        <taxon>Bacteria</taxon>
        <taxon>Pseudomonadati</taxon>
        <taxon>Bacteroidota</taxon>
        <taxon>Flavobacteriia</taxon>
        <taxon>Flavobacteriales</taxon>
        <taxon>Weeksellaceae</taxon>
        <taxon>Chryseobacterium group</taxon>
        <taxon>Chryseobacterium</taxon>
    </lineage>
</organism>
<name>A0A495SNJ8_9FLAO</name>
<dbReference type="EMBL" id="RBXB01000001">
    <property type="protein sequence ID" value="RKT01646.1"/>
    <property type="molecule type" value="Genomic_DNA"/>
</dbReference>
<proteinExistence type="predicted"/>
<keyword evidence="2" id="KW-1185">Reference proteome</keyword>